<dbReference type="RefSeq" id="WP_133816796.1">
    <property type="nucleotide sequence ID" value="NZ_SNZH01000001.1"/>
</dbReference>
<name>A0A4R6ZAF6_9GAMM</name>
<feature type="chain" id="PRO_5020718448" description="Lipoprotein" evidence="1">
    <location>
        <begin position="21"/>
        <end position="228"/>
    </location>
</feature>
<dbReference type="AlphaFoldDB" id="A0A4R6ZAF6"/>
<evidence type="ECO:0000313" key="3">
    <source>
        <dbReference type="Proteomes" id="UP000295293"/>
    </source>
</evidence>
<organism evidence="2 3">
    <name type="scientific">Tahibacter aquaticus</name>
    <dbReference type="NCBI Taxonomy" id="520092"/>
    <lineage>
        <taxon>Bacteria</taxon>
        <taxon>Pseudomonadati</taxon>
        <taxon>Pseudomonadota</taxon>
        <taxon>Gammaproteobacteria</taxon>
        <taxon>Lysobacterales</taxon>
        <taxon>Rhodanobacteraceae</taxon>
        <taxon>Tahibacter</taxon>
    </lineage>
</organism>
<gene>
    <name evidence="2" type="ORF">DFR29_101302</name>
</gene>
<proteinExistence type="predicted"/>
<dbReference type="EMBL" id="SNZH01000001">
    <property type="protein sequence ID" value="TDR48679.1"/>
    <property type="molecule type" value="Genomic_DNA"/>
</dbReference>
<evidence type="ECO:0000313" key="2">
    <source>
        <dbReference type="EMBL" id="TDR48679.1"/>
    </source>
</evidence>
<comment type="caution">
    <text evidence="2">The sequence shown here is derived from an EMBL/GenBank/DDBJ whole genome shotgun (WGS) entry which is preliminary data.</text>
</comment>
<evidence type="ECO:0008006" key="4">
    <source>
        <dbReference type="Google" id="ProtNLM"/>
    </source>
</evidence>
<keyword evidence="3" id="KW-1185">Reference proteome</keyword>
<feature type="signal peptide" evidence="1">
    <location>
        <begin position="1"/>
        <end position="20"/>
    </location>
</feature>
<protein>
    <recommendedName>
        <fullName evidence="4">Lipoprotein</fullName>
    </recommendedName>
</protein>
<dbReference type="OrthoDB" id="6028354at2"/>
<dbReference type="PROSITE" id="PS51257">
    <property type="entry name" value="PROKAR_LIPOPROTEIN"/>
    <property type="match status" value="1"/>
</dbReference>
<sequence length="228" mass="23774">MKTRYLIPAGFALLAGIACAANAATPVAEADFAAAPARVATPARSSAEAALHQFAAQFRSEAGTLPQGFPLELDDVAQLQNASLGYGFQVYDVDAASLAGGASLSDAARATGTWRFAVSVNGRSVGLVTMVQDGVQWQAVSFGGAGLVKDMDAVVRAQVRGAQLRYLRLPQATADFIEVRGNGTAARFAPLRAARESLLLAQRGGDGLMAEAELLPELRDAVARNLDR</sequence>
<evidence type="ECO:0000256" key="1">
    <source>
        <dbReference type="SAM" id="SignalP"/>
    </source>
</evidence>
<accession>A0A4R6ZAF6</accession>
<dbReference type="Proteomes" id="UP000295293">
    <property type="component" value="Unassembled WGS sequence"/>
</dbReference>
<keyword evidence="1" id="KW-0732">Signal</keyword>
<reference evidence="2 3" key="1">
    <citation type="submission" date="2019-03" db="EMBL/GenBank/DDBJ databases">
        <title>Genomic Encyclopedia of Type Strains, Phase IV (KMG-IV): sequencing the most valuable type-strain genomes for metagenomic binning, comparative biology and taxonomic classification.</title>
        <authorList>
            <person name="Goeker M."/>
        </authorList>
    </citation>
    <scope>NUCLEOTIDE SEQUENCE [LARGE SCALE GENOMIC DNA]</scope>
    <source>
        <strain evidence="2 3">DSM 21667</strain>
    </source>
</reference>